<name>G8JYZ6_RHOFA</name>
<reference evidence="1" key="5">
    <citation type="journal article" date="2012" name="Mol. Plant Microbe Interact.">
        <title>pFiD188, the linear virulence plasmid of Rhodococcus fascians D188.</title>
        <authorList>
            <person name="Francis I."/>
            <person name="De Keyser A."/>
            <person name="De Backer P."/>
            <person name="Simon-Mateo C."/>
            <person name="Kalkus J."/>
            <person name="Pertry I."/>
            <person name="Ardiles-Diaz W."/>
            <person name="De Rycke R."/>
            <person name="Vandeputte O.M."/>
            <person name="El Jaziri M."/>
            <person name="Holsters M."/>
            <person name="Vereecke D."/>
        </authorList>
    </citation>
    <scope>NUCLEOTIDE SEQUENCE</scope>
    <source>
        <strain evidence="1">D188</strain>
        <plasmid evidence="1">pFiD188</plasmid>
    </source>
</reference>
<reference evidence="1" key="1">
    <citation type="journal article" date="2009" name="Proc. Natl. Acad. Sci. U.S.A.">
        <title>Identification of Rhodococcus fascians cytokinins and their modus operandi to reshape the plant.</title>
        <authorList>
            <person name="Pertry I."/>
            <person name="Vaclavikova K."/>
            <person name="Depuydt S."/>
            <person name="Galuszka P."/>
            <person name="Spichal L."/>
            <person name="Temmerman W."/>
            <person name="Stes E."/>
            <person name="Schmulling T."/>
            <person name="Kakimoto T."/>
            <person name="Van Montagu M.C."/>
            <person name="Strnad M."/>
            <person name="Holsters M."/>
            <person name="Tarkowski P."/>
            <person name="Vereecke D."/>
        </authorList>
    </citation>
    <scope>NUCLEOTIDE SEQUENCE</scope>
    <source>
        <strain evidence="1">D188</strain>
        <plasmid evidence="1">pFiD188</plasmid>
    </source>
</reference>
<evidence type="ECO:0000313" key="1">
    <source>
        <dbReference type="EMBL" id="AET25267.1"/>
    </source>
</evidence>
<dbReference type="KEGG" id="rfa:A3L23_04996"/>
<dbReference type="EMBL" id="JN093097">
    <property type="protein sequence ID" value="AET25267.1"/>
    <property type="molecule type" value="Genomic_DNA"/>
</dbReference>
<sequence>MRGDRPWSRIAGLVCGALAVIFGTFSLHRTGWTVDRVFQEFWVATALIGLVLGCAAIGCPISDFWRARPRKRDWAWSMAVALGLVAVLALTSTHTNVDLGSLPAWVSAGGALFTAAGVVLALRSYQSTRHSDLEDQANQVRLLHMLPWPDGLDANRKQQWRTEFTNRSKDPLYEIEIHGFRAQVEDDADAVNMRAFAETALSEDTPIRSGGWRRQAVLEAGETFNIRWESDDPAEQNPAPAFVSIWYSVMDANGRYWNVVDNNEPEKVPRPSRRLG</sequence>
<keyword evidence="1" id="KW-0614">Plasmid</keyword>
<reference evidence="1" key="3">
    <citation type="journal article" date="2011" name="Annu. Rev. Phytopathol.">
        <title>A successful bacterial coup d'etat: how Rhodococcus fascians redirects plant development.</title>
        <authorList>
            <person name="Stes E."/>
            <person name="Vandeputte O.M."/>
            <person name="El Jaziri M."/>
            <person name="Holsters M."/>
            <person name="Vereecke D."/>
        </authorList>
    </citation>
    <scope>NUCLEOTIDE SEQUENCE</scope>
    <source>
        <strain evidence="1">D188</strain>
        <plasmid evidence="1">pFiD188</plasmid>
    </source>
</reference>
<dbReference type="PATRIC" id="fig|1051973.4.peg.5042"/>
<protein>
    <submittedName>
        <fullName evidence="1">Uncharacterized protein</fullName>
    </submittedName>
</protein>
<reference evidence="1" key="4">
    <citation type="submission" date="2011-06" db="EMBL/GenBank/DDBJ databases">
        <authorList>
            <person name="Vereecke D.M."/>
        </authorList>
    </citation>
    <scope>NUCLEOTIDE SEQUENCE</scope>
    <source>
        <strain evidence="1">D188</strain>
        <plasmid evidence="1">pFiD188</plasmid>
    </source>
</reference>
<organism evidence="1">
    <name type="scientific">Rhodococcoides fascians D188</name>
    <dbReference type="NCBI Taxonomy" id="1051973"/>
    <lineage>
        <taxon>Bacteria</taxon>
        <taxon>Bacillati</taxon>
        <taxon>Actinomycetota</taxon>
        <taxon>Actinomycetes</taxon>
        <taxon>Mycobacteriales</taxon>
        <taxon>Nocardiaceae</taxon>
        <taxon>Rhodococcoides</taxon>
    </lineage>
</organism>
<proteinExistence type="predicted"/>
<geneLocation type="plasmid" evidence="1">
    <name>pFiD188</name>
</geneLocation>
<dbReference type="AlphaFoldDB" id="G8JYZ6"/>
<reference evidence="1" key="2">
    <citation type="journal article" date="2010" name="Mol. Plant Microbe Interact.">
        <title>Rhodococcus fascians impacts plant development through the dynamic fas-mediated production of a cytokinin mix.</title>
        <authorList>
            <person name="Pertry I."/>
            <person name="Vaclavikova K."/>
            <person name="Gemrotova M."/>
            <person name="Spichal L."/>
            <person name="Galuszka P."/>
            <person name="Depuydt S."/>
            <person name="Temmerman W."/>
            <person name="Stes E."/>
            <person name="De Keyser A."/>
            <person name="Riefler M."/>
            <person name="Biondi S."/>
            <person name="Novak O."/>
            <person name="Schmulling T."/>
            <person name="Strnad M."/>
            <person name="Tarkowski P."/>
            <person name="Holsters M."/>
            <person name="Vereecke D."/>
        </authorList>
    </citation>
    <scope>NUCLEOTIDE SEQUENCE</scope>
    <source>
        <strain evidence="1">D188</strain>
        <plasmid evidence="1">pFiD188</plasmid>
    </source>
</reference>
<accession>G8JYZ6</accession>
<gene>
    <name evidence="1" type="ORF">pFi_131</name>
</gene>